<evidence type="ECO:0000313" key="3">
    <source>
        <dbReference type="Proteomes" id="UP000533533"/>
    </source>
</evidence>
<name>A0ABR6FZ46_9BURK</name>
<dbReference type="InterPro" id="IPR050445">
    <property type="entry name" value="Bact_polysacc_biosynth/exp"/>
</dbReference>
<comment type="caution">
    <text evidence="2">The sequence shown here is derived from an EMBL/GenBank/DDBJ whole genome shotgun (WGS) entry which is preliminary data.</text>
</comment>
<keyword evidence="1" id="KW-1133">Transmembrane helix</keyword>
<dbReference type="PANTHER" id="PTHR32309">
    <property type="entry name" value="TYROSINE-PROTEIN KINASE"/>
    <property type="match status" value="1"/>
</dbReference>
<dbReference type="EMBL" id="JACHVZ010000031">
    <property type="protein sequence ID" value="MBB2932706.1"/>
    <property type="molecule type" value="Genomic_DNA"/>
</dbReference>
<keyword evidence="1" id="KW-0472">Membrane</keyword>
<gene>
    <name evidence="2" type="ORF">FHX59_007194</name>
</gene>
<organism evidence="2 3">
    <name type="scientific">Paraburkholderia silvatlantica</name>
    <dbReference type="NCBI Taxonomy" id="321895"/>
    <lineage>
        <taxon>Bacteria</taxon>
        <taxon>Pseudomonadati</taxon>
        <taxon>Pseudomonadota</taxon>
        <taxon>Betaproteobacteria</taxon>
        <taxon>Burkholderiales</taxon>
        <taxon>Burkholderiaceae</taxon>
        <taxon>Paraburkholderia</taxon>
    </lineage>
</organism>
<sequence>MTNTTAKPQKNLLDRIKGVNRLFALTVVAPTALAAIYYGFVASDVYVSESRFVVRSAQQQPKMSVVGALLEGSGISHSEDDTYPVLDYIQSRDALRELDQNNYVLNAYSRQGDFISRFHTSFDNSFESLWKYYSNHVVEAKLDPISSITTLTTRAYSAEDAKRINNTLVEISERLINRLNARAASDAITFAQRQVNTALGKAKDAASELALYRNSHTVFDPEKQSALQLQQVNGLQTQLFAAQSQLGQLQAVSPQNPQIPSIKTYITTIEKQIDVATGSVAGGKNSLSQKASEYTRLELDAQLADKQLASAMASLDNARAEAERKQLYLEVLVQPNAPDIAIEPKRLRGIAATFCVGLILWGVLSLLIASVREHQD</sequence>
<evidence type="ECO:0000256" key="1">
    <source>
        <dbReference type="SAM" id="Phobius"/>
    </source>
</evidence>
<dbReference type="PANTHER" id="PTHR32309:SF13">
    <property type="entry name" value="FERRIC ENTEROBACTIN TRANSPORT PROTEIN FEPE"/>
    <property type="match status" value="1"/>
</dbReference>
<feature type="transmembrane region" description="Helical" evidence="1">
    <location>
        <begin position="21"/>
        <end position="40"/>
    </location>
</feature>
<proteinExistence type="predicted"/>
<protein>
    <submittedName>
        <fullName evidence="2">Capsular polysaccharide transport system permease protein</fullName>
    </submittedName>
</protein>
<accession>A0ABR6FZ46</accession>
<evidence type="ECO:0000313" key="2">
    <source>
        <dbReference type="EMBL" id="MBB2932706.1"/>
    </source>
</evidence>
<dbReference type="RefSeq" id="WP_110388411.1">
    <property type="nucleotide sequence ID" value="NZ_JACHVZ010000031.1"/>
</dbReference>
<dbReference type="Proteomes" id="UP000533533">
    <property type="component" value="Unassembled WGS sequence"/>
</dbReference>
<reference evidence="2 3" key="1">
    <citation type="submission" date="2020-08" db="EMBL/GenBank/DDBJ databases">
        <title>Genomic Encyclopedia of Type Strains, Phase IV (KMG-V): Genome sequencing to study the core and pangenomes of soil and plant-associated prokaryotes.</title>
        <authorList>
            <person name="Whitman W."/>
        </authorList>
    </citation>
    <scope>NUCLEOTIDE SEQUENCE [LARGE SCALE GENOMIC DNA]</scope>
    <source>
        <strain evidence="2 3">SRMrh-85</strain>
    </source>
</reference>
<keyword evidence="3" id="KW-1185">Reference proteome</keyword>
<feature type="transmembrane region" description="Helical" evidence="1">
    <location>
        <begin position="350"/>
        <end position="371"/>
    </location>
</feature>
<keyword evidence="1" id="KW-0812">Transmembrane</keyword>